<dbReference type="OrthoDB" id="10259639at2759"/>
<evidence type="ECO:0000256" key="1">
    <source>
        <dbReference type="ARBA" id="ARBA00007130"/>
    </source>
</evidence>
<dbReference type="STRING" id="1157962.A0A250XCM0"/>
<evidence type="ECO:0000256" key="2">
    <source>
        <dbReference type="ARBA" id="ARBA00018874"/>
    </source>
</evidence>
<proteinExistence type="inferred from homology"/>
<evidence type="ECO:0000256" key="3">
    <source>
        <dbReference type="ARBA" id="ARBA00023006"/>
    </source>
</evidence>
<dbReference type="GO" id="GO:0000045">
    <property type="term" value="P:autophagosome assembly"/>
    <property type="evidence" value="ECO:0007669"/>
    <property type="project" value="TreeGrafter"/>
</dbReference>
<keyword evidence="3" id="KW-0072">Autophagy</keyword>
<gene>
    <name evidence="4" type="ORF">CEUSTIGMA_g8263.t1</name>
</gene>
<organism evidence="4 5">
    <name type="scientific">Chlamydomonas eustigma</name>
    <dbReference type="NCBI Taxonomy" id="1157962"/>
    <lineage>
        <taxon>Eukaryota</taxon>
        <taxon>Viridiplantae</taxon>
        <taxon>Chlorophyta</taxon>
        <taxon>core chlorophytes</taxon>
        <taxon>Chlorophyceae</taxon>
        <taxon>CS clade</taxon>
        <taxon>Chlamydomonadales</taxon>
        <taxon>Chlamydomonadaceae</taxon>
        <taxon>Chlamydomonas</taxon>
    </lineage>
</organism>
<name>A0A250XCM0_9CHLO</name>
<dbReference type="GO" id="GO:0000407">
    <property type="term" value="C:phagophore assembly site"/>
    <property type="evidence" value="ECO:0007669"/>
    <property type="project" value="TreeGrafter"/>
</dbReference>
<evidence type="ECO:0000313" key="5">
    <source>
        <dbReference type="Proteomes" id="UP000232323"/>
    </source>
</evidence>
<comment type="similarity">
    <text evidence="1">Belongs to the ATG101 family.</text>
</comment>
<sequence>MSNCESIELPGVEAGPHQLRELLRCLIHTIVFNRALGYVRPQDVDSELFDITYVKCDDSDIEARVEASISDFCSTVERRPADAIQLCLAFYEVRKKAAWFGSKDERLYWEQWFINVKVVNSDEQQQQGYTSMKHTGASKQQLKQQAALQRALSEVLHAVNEKRDHIPPLSSLTSSCFPFDVMSSGNSKTGFGANIQAVKKILQSTPPMMLS</sequence>
<comment type="caution">
    <text evidence="4">The sequence shown here is derived from an EMBL/GenBank/DDBJ whole genome shotgun (WGS) entry which is preliminary data.</text>
</comment>
<dbReference type="PANTHER" id="PTHR13292">
    <property type="entry name" value="AUTOPHAGY-RELATED PROTEIN 101"/>
    <property type="match status" value="1"/>
</dbReference>
<dbReference type="AlphaFoldDB" id="A0A250XCM0"/>
<dbReference type="PANTHER" id="PTHR13292:SF0">
    <property type="entry name" value="AUTOPHAGY-RELATED PROTEIN 101"/>
    <property type="match status" value="1"/>
</dbReference>
<dbReference type="GO" id="GO:0019901">
    <property type="term" value="F:protein kinase binding"/>
    <property type="evidence" value="ECO:0007669"/>
    <property type="project" value="TreeGrafter"/>
</dbReference>
<dbReference type="GO" id="GO:1990316">
    <property type="term" value="C:Atg1/ULK1 kinase complex"/>
    <property type="evidence" value="ECO:0007669"/>
    <property type="project" value="TreeGrafter"/>
</dbReference>
<accession>A0A250XCM0</accession>
<evidence type="ECO:0000313" key="4">
    <source>
        <dbReference type="EMBL" id="GAX80828.1"/>
    </source>
</evidence>
<dbReference type="Pfam" id="PF07855">
    <property type="entry name" value="ATG101"/>
    <property type="match status" value="1"/>
</dbReference>
<dbReference type="InterPro" id="IPR012445">
    <property type="entry name" value="ATG101"/>
</dbReference>
<protein>
    <recommendedName>
        <fullName evidence="2">Autophagy-related protein 101</fullName>
    </recommendedName>
</protein>
<dbReference type="Proteomes" id="UP000232323">
    <property type="component" value="Unassembled WGS sequence"/>
</dbReference>
<reference evidence="4 5" key="1">
    <citation type="submission" date="2017-08" db="EMBL/GenBank/DDBJ databases">
        <title>Acidophilic green algal genome provides insights into adaptation to an acidic environment.</title>
        <authorList>
            <person name="Hirooka S."/>
            <person name="Hirose Y."/>
            <person name="Kanesaki Y."/>
            <person name="Higuchi S."/>
            <person name="Fujiwara T."/>
            <person name="Onuma R."/>
            <person name="Era A."/>
            <person name="Ohbayashi R."/>
            <person name="Uzuka A."/>
            <person name="Nozaki H."/>
            <person name="Yoshikawa H."/>
            <person name="Miyagishima S.Y."/>
        </authorList>
    </citation>
    <scope>NUCLEOTIDE SEQUENCE [LARGE SCALE GENOMIC DNA]</scope>
    <source>
        <strain evidence="4 5">NIES-2499</strain>
    </source>
</reference>
<dbReference type="EMBL" id="BEGY01000057">
    <property type="protein sequence ID" value="GAX80828.1"/>
    <property type="molecule type" value="Genomic_DNA"/>
</dbReference>
<keyword evidence="5" id="KW-1185">Reference proteome</keyword>